<dbReference type="AlphaFoldDB" id="A0A7Z7P6E9"/>
<dbReference type="RefSeq" id="WP_172953018.1">
    <property type="nucleotide sequence ID" value="NZ_UAVB01000012.1"/>
</dbReference>
<dbReference type="Proteomes" id="UP000250200">
    <property type="component" value="Unassembled WGS sequence"/>
</dbReference>
<dbReference type="EMBL" id="UAVB01000012">
    <property type="protein sequence ID" value="SQA20334.1"/>
    <property type="molecule type" value="Genomic_DNA"/>
</dbReference>
<name>A0A7Z7P6E9_STRAG</name>
<sequence length="72" mass="8503">MNWKKLMLGDLEHTFTSRDGKEKTSIEFERRRIASTVSARWYFLVSSLVYYKIKSPLGRKGGKAWKKLNTVY</sequence>
<gene>
    <name evidence="1" type="ORF">NCTC8181_02684</name>
</gene>
<accession>A0A7Z7P6E9</accession>
<proteinExistence type="predicted"/>
<organism evidence="1 2">
    <name type="scientific">Streptococcus agalactiae</name>
    <dbReference type="NCBI Taxonomy" id="1311"/>
    <lineage>
        <taxon>Bacteria</taxon>
        <taxon>Bacillati</taxon>
        <taxon>Bacillota</taxon>
        <taxon>Bacilli</taxon>
        <taxon>Lactobacillales</taxon>
        <taxon>Streptococcaceae</taxon>
        <taxon>Streptococcus</taxon>
    </lineage>
</organism>
<comment type="caution">
    <text evidence="1">The sequence shown here is derived from an EMBL/GenBank/DDBJ whole genome shotgun (WGS) entry which is preliminary data.</text>
</comment>
<reference evidence="1 2" key="1">
    <citation type="submission" date="2018-06" db="EMBL/GenBank/DDBJ databases">
        <authorList>
            <consortium name="Pathogen Informatics"/>
            <person name="Doyle S."/>
        </authorList>
    </citation>
    <scope>NUCLEOTIDE SEQUENCE [LARGE SCALE GENOMIC DNA]</scope>
    <source>
        <strain evidence="1 2">NCTC8181</strain>
    </source>
</reference>
<evidence type="ECO:0000313" key="2">
    <source>
        <dbReference type="Proteomes" id="UP000250200"/>
    </source>
</evidence>
<evidence type="ECO:0000313" key="1">
    <source>
        <dbReference type="EMBL" id="SQA20334.1"/>
    </source>
</evidence>
<protein>
    <submittedName>
        <fullName evidence="1">Uncharacterized protein</fullName>
    </submittedName>
</protein>